<evidence type="ECO:0000259" key="2">
    <source>
        <dbReference type="Pfam" id="PF12697"/>
    </source>
</evidence>
<protein>
    <submittedName>
        <fullName evidence="3">Alpha/beta fold hydrolase</fullName>
    </submittedName>
</protein>
<dbReference type="Proteomes" id="UP000664914">
    <property type="component" value="Chromosome"/>
</dbReference>
<evidence type="ECO:0000313" key="3">
    <source>
        <dbReference type="EMBL" id="QTH21661.1"/>
    </source>
</evidence>
<proteinExistence type="predicted"/>
<reference evidence="3" key="2">
    <citation type="submission" date="2021-04" db="EMBL/GenBank/DDBJ databases">
        <title>Isolation and genomic analysis of the ibuprofen-degrading bacterium Sphingomonas strain MPO218.</title>
        <authorList>
            <person name="Aulestia M."/>
            <person name="Flores A."/>
            <person name="Mangas E.L."/>
            <person name="Perez-Pulido A.J."/>
            <person name="Santero E."/>
            <person name="Camacho E.M."/>
        </authorList>
    </citation>
    <scope>NUCLEOTIDE SEQUENCE</scope>
    <source>
        <strain evidence="3">MPO218</strain>
    </source>
</reference>
<dbReference type="PANTHER" id="PTHR43798:SF31">
    <property type="entry name" value="AB HYDROLASE SUPERFAMILY PROTEIN YCLE"/>
    <property type="match status" value="1"/>
</dbReference>
<feature type="domain" description="AB hydrolase-1" evidence="2">
    <location>
        <begin position="29"/>
        <end position="255"/>
    </location>
</feature>
<reference evidence="3" key="1">
    <citation type="submission" date="2020-07" db="EMBL/GenBank/DDBJ databases">
        <authorList>
            <person name="Camacho E."/>
        </authorList>
    </citation>
    <scope>NUCLEOTIDE SEQUENCE</scope>
    <source>
        <strain evidence="3">MPO218</strain>
    </source>
</reference>
<accession>A0A975HDQ6</accession>
<dbReference type="AlphaFoldDB" id="A0A975HDQ6"/>
<dbReference type="Gene3D" id="3.40.50.1820">
    <property type="entry name" value="alpha/beta hydrolase"/>
    <property type="match status" value="1"/>
</dbReference>
<organism evidence="3 4">
    <name type="scientific">Rhizorhabdus wittichii</name>
    <dbReference type="NCBI Taxonomy" id="160791"/>
    <lineage>
        <taxon>Bacteria</taxon>
        <taxon>Pseudomonadati</taxon>
        <taxon>Pseudomonadota</taxon>
        <taxon>Alphaproteobacteria</taxon>
        <taxon>Sphingomonadales</taxon>
        <taxon>Sphingomonadaceae</taxon>
        <taxon>Rhizorhabdus</taxon>
    </lineage>
</organism>
<dbReference type="PRINTS" id="PR00111">
    <property type="entry name" value="ABHYDROLASE"/>
</dbReference>
<dbReference type="EMBL" id="CP059319">
    <property type="protein sequence ID" value="QTH21661.1"/>
    <property type="molecule type" value="Genomic_DNA"/>
</dbReference>
<dbReference type="RefSeq" id="WP_208632840.1">
    <property type="nucleotide sequence ID" value="NZ_CP059319.1"/>
</dbReference>
<dbReference type="GO" id="GO:0016787">
    <property type="term" value="F:hydrolase activity"/>
    <property type="evidence" value="ECO:0007669"/>
    <property type="project" value="UniProtKB-KW"/>
</dbReference>
<evidence type="ECO:0000313" key="4">
    <source>
        <dbReference type="Proteomes" id="UP000664914"/>
    </source>
</evidence>
<dbReference type="PANTHER" id="PTHR43798">
    <property type="entry name" value="MONOACYLGLYCEROL LIPASE"/>
    <property type="match status" value="1"/>
</dbReference>
<dbReference type="Pfam" id="PF12697">
    <property type="entry name" value="Abhydrolase_6"/>
    <property type="match status" value="1"/>
</dbReference>
<name>A0A975HDQ6_9SPHN</name>
<dbReference type="InterPro" id="IPR000073">
    <property type="entry name" value="AB_hydrolase_1"/>
</dbReference>
<dbReference type="GO" id="GO:0016020">
    <property type="term" value="C:membrane"/>
    <property type="evidence" value="ECO:0007669"/>
    <property type="project" value="TreeGrafter"/>
</dbReference>
<evidence type="ECO:0000256" key="1">
    <source>
        <dbReference type="ARBA" id="ARBA00022801"/>
    </source>
</evidence>
<dbReference type="SUPFAM" id="SSF53474">
    <property type="entry name" value="alpha/beta-Hydrolases"/>
    <property type="match status" value="1"/>
</dbReference>
<gene>
    <name evidence="3" type="ORF">HRJ34_25710</name>
</gene>
<dbReference type="InterPro" id="IPR029058">
    <property type="entry name" value="AB_hydrolase_fold"/>
</dbReference>
<keyword evidence="1 3" id="KW-0378">Hydrolase</keyword>
<dbReference type="InterPro" id="IPR050266">
    <property type="entry name" value="AB_hydrolase_sf"/>
</dbReference>
<sequence length="262" mass="28936">MTMATIEPIEINARFVPNPVLVKGEGRPLVYLHGLIGQEWPDLLDRLSGRFRVHAPAHAGSTDARDLESLDGFSDLVLYYDDLFDRLGLDQFDLVGHSFGGAVAAEYAATFNRRVHKLVLIDALGLWDDDHPVADHLLAPEATRRGLLYHDPESPAALARHKLPEGQEEMLAAMIGDITALASTAHFFHPIPERGLDRRLHRITAETLVIWGEADRLAPPFYGRAFETGLQRARLAIVPDAGHSPHIEQAAQVEALISDFLA</sequence>